<dbReference type="Proteomes" id="UP000605970">
    <property type="component" value="Unassembled WGS sequence"/>
</dbReference>
<keyword evidence="1" id="KW-0472">Membrane</keyword>
<feature type="transmembrane region" description="Helical" evidence="1">
    <location>
        <begin position="51"/>
        <end position="74"/>
    </location>
</feature>
<evidence type="ECO:0000256" key="1">
    <source>
        <dbReference type="SAM" id="Phobius"/>
    </source>
</evidence>
<protein>
    <submittedName>
        <fullName evidence="2">Uncharacterized protein</fullName>
    </submittedName>
</protein>
<comment type="caution">
    <text evidence="2">The sequence shown here is derived from an EMBL/GenBank/DDBJ whole genome shotgun (WGS) entry which is preliminary data.</text>
</comment>
<dbReference type="AlphaFoldDB" id="A0A8S9Z8D9"/>
<organism evidence="2 3">
    <name type="scientific">Meloidogyne graminicola</name>
    <dbReference type="NCBI Taxonomy" id="189291"/>
    <lineage>
        <taxon>Eukaryota</taxon>
        <taxon>Metazoa</taxon>
        <taxon>Ecdysozoa</taxon>
        <taxon>Nematoda</taxon>
        <taxon>Chromadorea</taxon>
        <taxon>Rhabditida</taxon>
        <taxon>Tylenchina</taxon>
        <taxon>Tylenchomorpha</taxon>
        <taxon>Tylenchoidea</taxon>
        <taxon>Meloidogynidae</taxon>
        <taxon>Meloidogyninae</taxon>
        <taxon>Meloidogyne</taxon>
    </lineage>
</organism>
<proteinExistence type="predicted"/>
<accession>A0A8S9Z8D9</accession>
<keyword evidence="1" id="KW-0812">Transmembrane</keyword>
<reference evidence="2" key="1">
    <citation type="journal article" date="2020" name="Ecol. Evol.">
        <title>Genome structure and content of the rice root-knot nematode (Meloidogyne graminicola).</title>
        <authorList>
            <person name="Phan N.T."/>
            <person name="Danchin E.G.J."/>
            <person name="Klopp C."/>
            <person name="Perfus-Barbeoch L."/>
            <person name="Kozlowski D.K."/>
            <person name="Koutsovoulos G.D."/>
            <person name="Lopez-Roques C."/>
            <person name="Bouchez O."/>
            <person name="Zahm M."/>
            <person name="Besnard G."/>
            <person name="Bellafiore S."/>
        </authorList>
    </citation>
    <scope>NUCLEOTIDE SEQUENCE</scope>
    <source>
        <strain evidence="2">VN-18</strain>
    </source>
</reference>
<keyword evidence="1" id="KW-1133">Transmembrane helix</keyword>
<evidence type="ECO:0000313" key="3">
    <source>
        <dbReference type="Proteomes" id="UP000605970"/>
    </source>
</evidence>
<evidence type="ECO:0000313" key="2">
    <source>
        <dbReference type="EMBL" id="KAF7623574.1"/>
    </source>
</evidence>
<keyword evidence="3" id="KW-1185">Reference proteome</keyword>
<gene>
    <name evidence="2" type="ORF">Mgra_00010131</name>
</gene>
<name>A0A8S9Z8D9_9BILA</name>
<sequence>MDNNVYVSWPGEKKHFRKRNYGKSDKALYLFEFSHFQISLQQNIHNIHKFFFLYLLIFLLRNTYYTLFLILNFYEFIH</sequence>
<dbReference type="EMBL" id="JABEBT010000224">
    <property type="protein sequence ID" value="KAF7623574.1"/>
    <property type="molecule type" value="Genomic_DNA"/>
</dbReference>